<comment type="caution">
    <text evidence="2">The sequence shown here is derived from an EMBL/GenBank/DDBJ whole genome shotgun (WGS) entry which is preliminary data.</text>
</comment>
<keyword evidence="3" id="KW-1185">Reference proteome</keyword>
<keyword evidence="1" id="KW-0812">Transmembrane</keyword>
<feature type="transmembrane region" description="Helical" evidence="1">
    <location>
        <begin position="219"/>
        <end position="244"/>
    </location>
</feature>
<feature type="transmembrane region" description="Helical" evidence="1">
    <location>
        <begin position="33"/>
        <end position="55"/>
    </location>
</feature>
<reference evidence="2 3" key="1">
    <citation type="submission" date="2024-10" db="EMBL/GenBank/DDBJ databases">
        <title>Updated reference genomes for cyclostephanoid diatoms.</title>
        <authorList>
            <person name="Roberts W.R."/>
            <person name="Alverson A.J."/>
        </authorList>
    </citation>
    <scope>NUCLEOTIDE SEQUENCE [LARGE SCALE GENOMIC DNA]</scope>
    <source>
        <strain evidence="2 3">AJA276-08</strain>
    </source>
</reference>
<evidence type="ECO:0000313" key="2">
    <source>
        <dbReference type="EMBL" id="KAL3787450.1"/>
    </source>
</evidence>
<feature type="transmembrane region" description="Helical" evidence="1">
    <location>
        <begin position="291"/>
        <end position="311"/>
    </location>
</feature>
<evidence type="ECO:0000256" key="1">
    <source>
        <dbReference type="SAM" id="Phobius"/>
    </source>
</evidence>
<proteinExistence type="predicted"/>
<dbReference type="EMBL" id="JALLAZ020000780">
    <property type="protein sequence ID" value="KAL3787450.1"/>
    <property type="molecule type" value="Genomic_DNA"/>
</dbReference>
<organism evidence="2 3">
    <name type="scientific">Stephanodiscus triporus</name>
    <dbReference type="NCBI Taxonomy" id="2934178"/>
    <lineage>
        <taxon>Eukaryota</taxon>
        <taxon>Sar</taxon>
        <taxon>Stramenopiles</taxon>
        <taxon>Ochrophyta</taxon>
        <taxon>Bacillariophyta</taxon>
        <taxon>Coscinodiscophyceae</taxon>
        <taxon>Thalassiosirophycidae</taxon>
        <taxon>Stephanodiscales</taxon>
        <taxon>Stephanodiscaceae</taxon>
        <taxon>Stephanodiscus</taxon>
    </lineage>
</organism>
<name>A0ABD3PH71_9STRA</name>
<feature type="transmembrane region" description="Helical" evidence="1">
    <location>
        <begin position="256"/>
        <end position="279"/>
    </location>
</feature>
<evidence type="ECO:0008006" key="4">
    <source>
        <dbReference type="Google" id="ProtNLM"/>
    </source>
</evidence>
<keyword evidence="1" id="KW-1133">Transmembrane helix</keyword>
<feature type="transmembrane region" description="Helical" evidence="1">
    <location>
        <begin position="323"/>
        <end position="342"/>
    </location>
</feature>
<feature type="transmembrane region" description="Helical" evidence="1">
    <location>
        <begin position="194"/>
        <end position="213"/>
    </location>
</feature>
<dbReference type="AlphaFoldDB" id="A0ABD3PH71"/>
<feature type="transmembrane region" description="Helical" evidence="1">
    <location>
        <begin position="348"/>
        <end position="374"/>
    </location>
</feature>
<keyword evidence="1" id="KW-0472">Membrane</keyword>
<dbReference type="Proteomes" id="UP001530315">
    <property type="component" value="Unassembled WGS sequence"/>
</dbReference>
<accession>A0ABD3PH71</accession>
<evidence type="ECO:0000313" key="3">
    <source>
        <dbReference type="Proteomes" id="UP001530315"/>
    </source>
</evidence>
<sequence length="403" mass="44870">MSPVAPTMMTDIVATLTTTSSWRRHQSPTHVEFVAKVVAMMVVWTCLVRLVTVVVKIVASSFWSMPIPPDGASIPSSLPHPNPPGSALPFDVPLSAATDEQIVAFMTFRGESSSFSLADDGLGERGRTLRRVADSAAAYKGLLYQERTMRWIDDHFRLRRPNLKYPYVGAHWNGWSSFYAETAPRIRSMFISSMILIFEHSVNGLVLPGLYLYTRDELYYMLALYGEVAYMIYASTLILASYGLGRDVTVEQMHEAVWPLLLVHHLATIGLCSGCIIVGEGVPKDLVCATLFAMLGFTSSLHYLGQILDFSPLAQVNAPYTRLVNHVFCLASQIAFRGIYWMRICYLSVVHCLGTLGVGAAIIVASMLLLFTLFNVDFVKFHMKATKACWTKIRQEKMGDKIS</sequence>
<protein>
    <recommendedName>
        <fullName evidence="4">TLC domain-containing protein</fullName>
    </recommendedName>
</protein>
<gene>
    <name evidence="2" type="ORF">ACHAW5_008988</name>
</gene>